<organism evidence="2 3">
    <name type="scientific">Anaeromassilibacillus senegalensis</name>
    <dbReference type="NCBI Taxonomy" id="1673717"/>
    <lineage>
        <taxon>Bacteria</taxon>
        <taxon>Bacillati</taxon>
        <taxon>Bacillota</taxon>
        <taxon>Clostridia</taxon>
        <taxon>Eubacteriales</taxon>
        <taxon>Acutalibacteraceae</taxon>
        <taxon>Anaeromassilibacillus</taxon>
    </lineage>
</organism>
<dbReference type="Proteomes" id="UP001299220">
    <property type="component" value="Unassembled WGS sequence"/>
</dbReference>
<dbReference type="InterPro" id="IPR016117">
    <property type="entry name" value="ArgJ-like_dom_sf"/>
</dbReference>
<evidence type="ECO:0000313" key="2">
    <source>
        <dbReference type="EMBL" id="MCF2653228.1"/>
    </source>
</evidence>
<dbReference type="RefSeq" id="WP_235324248.1">
    <property type="nucleotide sequence ID" value="NZ_JAFBIT010000003.1"/>
</dbReference>
<dbReference type="SUPFAM" id="SSF56266">
    <property type="entry name" value="DmpA/ArgJ-like"/>
    <property type="match status" value="1"/>
</dbReference>
<evidence type="ECO:0000256" key="1">
    <source>
        <dbReference type="ARBA" id="ARBA00007068"/>
    </source>
</evidence>
<dbReference type="EMBL" id="JAFBIT010000003">
    <property type="protein sequence ID" value="MCF2653228.1"/>
    <property type="molecule type" value="Genomic_DNA"/>
</dbReference>
<proteinExistence type="inferred from homology"/>
<dbReference type="Gene3D" id="3.60.70.12">
    <property type="entry name" value="L-amino peptidase D-ALA esterase/amidase"/>
    <property type="match status" value="1"/>
</dbReference>
<name>A0ABS9CRH2_9FIRM</name>
<keyword evidence="3" id="KW-1185">Reference proteome</keyword>
<accession>A0ABS9CRH2</accession>
<gene>
    <name evidence="2" type="ORF">JQM67_11510</name>
</gene>
<comment type="caution">
    <text evidence="2">The sequence shown here is derived from an EMBL/GenBank/DDBJ whole genome shotgun (WGS) entry which is preliminary data.</text>
</comment>
<dbReference type="PANTHER" id="PTHR36512">
    <property type="entry name" value="D-AMINOPEPTIDASE"/>
    <property type="match status" value="1"/>
</dbReference>
<sequence>MGMEHTAIRCGTLPRGPKNKISDVAGVTVGHATVLGERTRTGVTVVLPGTDNTFLNKRIAAAYVHNGFGKTLGTVQMQELGTLETPIALTNTLNVGLVHDALVGYTLDRCAADGTPCFSVNPVVGECNDCTLNDIARRAVHAEHVRSAIETASADFVEGDIGAGAGTLCYGLKGGIGSASRQIEIDGECFTVGALVQSNFGRTADLVIDGRRVGEEILLRMAQAPFTPAQVDKGSIITVIATDLPVSSRQLYRILRRAGVGLAQTGSFMGHGSGEVMLGFSTANVRAGAQSFDTCRFVRDELLNDAFRAAAEATEEAVLSSMLHAKSAAALDGTVYPSLADFDLF</sequence>
<evidence type="ECO:0000313" key="3">
    <source>
        <dbReference type="Proteomes" id="UP001299220"/>
    </source>
</evidence>
<reference evidence="2 3" key="1">
    <citation type="submission" date="2020-12" db="EMBL/GenBank/DDBJ databases">
        <title>Whole genome sequences of gut porcine anaerobes.</title>
        <authorList>
            <person name="Kubasova T."/>
            <person name="Jahodarova E."/>
            <person name="Rychlik I."/>
        </authorList>
    </citation>
    <scope>NUCLEOTIDE SEQUENCE [LARGE SCALE GENOMIC DNA]</scope>
    <source>
        <strain evidence="2 3">An867</strain>
    </source>
</reference>
<comment type="similarity">
    <text evidence="1">Belongs to the peptidase S58 family.</text>
</comment>
<dbReference type="InterPro" id="IPR005321">
    <property type="entry name" value="Peptidase_S58_DmpA"/>
</dbReference>
<dbReference type="PANTHER" id="PTHR36512:SF3">
    <property type="entry name" value="BLR5678 PROTEIN"/>
    <property type="match status" value="1"/>
</dbReference>
<dbReference type="Pfam" id="PF03576">
    <property type="entry name" value="Peptidase_S58"/>
    <property type="match status" value="1"/>
</dbReference>
<protein>
    <submittedName>
        <fullName evidence="2">P1 family peptidase</fullName>
    </submittedName>
</protein>